<dbReference type="InterPro" id="IPR036291">
    <property type="entry name" value="NAD(P)-bd_dom_sf"/>
</dbReference>
<dbReference type="GO" id="GO:0016853">
    <property type="term" value="F:isomerase activity"/>
    <property type="evidence" value="ECO:0007669"/>
    <property type="project" value="UniProtKB-KW"/>
</dbReference>
<feature type="domain" description="3-beta hydroxysteroid dehydrogenase/isomerase" evidence="3">
    <location>
        <begin position="72"/>
        <end position="355"/>
    </location>
</feature>
<proteinExistence type="inferred from homology"/>
<dbReference type="OrthoDB" id="10058185at2759"/>
<dbReference type="Proteomes" id="UP000234585">
    <property type="component" value="Unassembled WGS sequence"/>
</dbReference>
<comment type="similarity">
    <text evidence="1">Belongs to the 3-beta-HSD family.</text>
</comment>
<dbReference type="SUPFAM" id="SSF51735">
    <property type="entry name" value="NAD(P)-binding Rossmann-fold domains"/>
    <property type="match status" value="1"/>
</dbReference>
<evidence type="ECO:0000256" key="1">
    <source>
        <dbReference type="ARBA" id="ARBA00009219"/>
    </source>
</evidence>
<protein>
    <submittedName>
        <fullName evidence="4">Putative 3-beta hydroxysteroid dehydrogenase/isomerase family protein</fullName>
    </submittedName>
</protein>
<dbReference type="RefSeq" id="XP_024670581.1">
    <property type="nucleotide sequence ID" value="XM_024819151.1"/>
</dbReference>
<evidence type="ECO:0000313" key="4">
    <source>
        <dbReference type="EMBL" id="PLB36569.1"/>
    </source>
</evidence>
<dbReference type="GeneID" id="36526311"/>
<dbReference type="STRING" id="41067.A0A2I2F7G6"/>
<gene>
    <name evidence="4" type="ORF">BDW47DRAFT_48594</name>
</gene>
<name>A0A2I2F7G6_ASPCN</name>
<reference evidence="4 5" key="1">
    <citation type="submission" date="2017-12" db="EMBL/GenBank/DDBJ databases">
        <authorList>
            <consortium name="DOE Joint Genome Institute"/>
            <person name="Haridas S."/>
            <person name="Kjaerbolling I."/>
            <person name="Vesth T.C."/>
            <person name="Frisvad J.C."/>
            <person name="Nybo J.L."/>
            <person name="Theobald S."/>
            <person name="Kuo A."/>
            <person name="Bowyer P."/>
            <person name="Matsuda Y."/>
            <person name="Mondo S."/>
            <person name="Lyhne E.K."/>
            <person name="Kogle M.E."/>
            <person name="Clum A."/>
            <person name="Lipzen A."/>
            <person name="Salamov A."/>
            <person name="Ngan C.Y."/>
            <person name="Daum C."/>
            <person name="Chiniquy J."/>
            <person name="Barry K."/>
            <person name="LaButti K."/>
            <person name="Simmons B.A."/>
            <person name="Magnuson J.K."/>
            <person name="Mortensen U.H."/>
            <person name="Larsen T.O."/>
            <person name="Grigoriev I.V."/>
            <person name="Baker S.E."/>
            <person name="Andersen M.R."/>
            <person name="Nordberg H.P."/>
            <person name="Cantor M.N."/>
            <person name="Hua S.X."/>
        </authorList>
    </citation>
    <scope>NUCLEOTIDE SEQUENCE [LARGE SCALE GENOMIC DNA]</scope>
    <source>
        <strain evidence="4 5">CBS 102.13</strain>
    </source>
</reference>
<dbReference type="PANTHER" id="PTHR43245:SF51">
    <property type="entry name" value="SHORT CHAIN DEHYDROGENASE_REDUCTASE FAMILY 42E, MEMBER 2"/>
    <property type="match status" value="1"/>
</dbReference>
<organism evidence="4 5">
    <name type="scientific">Aspergillus candidus</name>
    <dbReference type="NCBI Taxonomy" id="41067"/>
    <lineage>
        <taxon>Eukaryota</taxon>
        <taxon>Fungi</taxon>
        <taxon>Dikarya</taxon>
        <taxon>Ascomycota</taxon>
        <taxon>Pezizomycotina</taxon>
        <taxon>Eurotiomycetes</taxon>
        <taxon>Eurotiomycetidae</taxon>
        <taxon>Eurotiales</taxon>
        <taxon>Aspergillaceae</taxon>
        <taxon>Aspergillus</taxon>
        <taxon>Aspergillus subgen. Circumdati</taxon>
    </lineage>
</organism>
<dbReference type="Gene3D" id="3.40.50.720">
    <property type="entry name" value="NAD(P)-binding Rossmann-like Domain"/>
    <property type="match status" value="1"/>
</dbReference>
<sequence>MSNTAIASCVAGAAFLYLYHVNRAMIQVPEEVRRLSPHRWTVEEIKAAYEKAADSPADMAGSLPPKQSRRYIVTGGSGLVGNWIVTHLLTRGEDPAAIRILDLQAPSDRILNQGVAYIKTNIVDEESVQNAFSAPWPQAVAQQPLSVFHCAAAIRPAERYRCFLPLCRNVNVHGSVNVLNSAKKYGASCMVATSSGSVGVHRSSFWIAPWSSTPRNLAQVVSDSTPLPKSHDEFFGNYAVAKAEAEGIIRDADSLDSNFRTGCIRPTNGIYGIGGDTSATVTGQYLRSGGSPSWTYDVVHSFVNAENVSIAHLLYEQRLIEHTANPTTLPNIGGQAFVITDPNPPVNFGDVYRLLSTLSKSPVNFPRVAPVPFLLLSHVLECYAVLQHKYLPWLLPRITGDMAQLQPGLFCISSVHTVGDDSRARKSPAQGGLGYSTPLTTLDGMAKQLEEWNRDLEPKDAAAIEEKDYVNVSSDGVEVNLAAPSRKL</sequence>
<dbReference type="PANTHER" id="PTHR43245">
    <property type="entry name" value="BIFUNCTIONAL POLYMYXIN RESISTANCE PROTEIN ARNA"/>
    <property type="match status" value="1"/>
</dbReference>
<dbReference type="GO" id="GO:0016616">
    <property type="term" value="F:oxidoreductase activity, acting on the CH-OH group of donors, NAD or NADP as acceptor"/>
    <property type="evidence" value="ECO:0007669"/>
    <property type="project" value="InterPro"/>
</dbReference>
<evidence type="ECO:0000313" key="5">
    <source>
        <dbReference type="Proteomes" id="UP000234585"/>
    </source>
</evidence>
<dbReference type="EMBL" id="KZ559150">
    <property type="protein sequence ID" value="PLB36569.1"/>
    <property type="molecule type" value="Genomic_DNA"/>
</dbReference>
<dbReference type="AlphaFoldDB" id="A0A2I2F7G6"/>
<dbReference type="Pfam" id="PF01073">
    <property type="entry name" value="3Beta_HSD"/>
    <property type="match status" value="1"/>
</dbReference>
<keyword evidence="5" id="KW-1185">Reference proteome</keyword>
<keyword evidence="2" id="KW-0560">Oxidoreductase</keyword>
<keyword evidence="4" id="KW-0413">Isomerase</keyword>
<dbReference type="GO" id="GO:0006694">
    <property type="term" value="P:steroid biosynthetic process"/>
    <property type="evidence" value="ECO:0007669"/>
    <property type="project" value="InterPro"/>
</dbReference>
<evidence type="ECO:0000256" key="2">
    <source>
        <dbReference type="ARBA" id="ARBA00023002"/>
    </source>
</evidence>
<dbReference type="InterPro" id="IPR002225">
    <property type="entry name" value="3Beta_OHSteriod_DH/Estase"/>
</dbReference>
<accession>A0A2I2F7G6</accession>
<evidence type="ECO:0000259" key="3">
    <source>
        <dbReference type="Pfam" id="PF01073"/>
    </source>
</evidence>
<dbReference type="InterPro" id="IPR050177">
    <property type="entry name" value="Lipid_A_modif_metabolic_enz"/>
</dbReference>